<dbReference type="PANTHER" id="PTHR40761">
    <property type="entry name" value="CONSERVED INTEGRAL MEMBRANE ALANINE VALINE AND LEUCINE RICH PROTEIN-RELATED"/>
    <property type="match status" value="1"/>
</dbReference>
<keyword evidence="1" id="KW-0472">Membrane</keyword>
<protein>
    <submittedName>
        <fullName evidence="2">Magnesium transporter</fullName>
    </submittedName>
</protein>
<dbReference type="AlphaFoldDB" id="A0A368SXP3"/>
<proteinExistence type="predicted"/>
<reference evidence="2 3" key="1">
    <citation type="submission" date="2018-04" db="EMBL/GenBank/DDBJ databases">
        <title>Novel actinobacteria from marine sediment.</title>
        <authorList>
            <person name="Ng Z.Y."/>
            <person name="Tan G.Y.A."/>
        </authorList>
    </citation>
    <scope>NUCLEOTIDE SEQUENCE [LARGE SCALE GENOMIC DNA]</scope>
    <source>
        <strain evidence="2 3">TPS81</strain>
    </source>
</reference>
<keyword evidence="3" id="KW-1185">Reference proteome</keyword>
<accession>A0A368SXP3</accession>
<name>A0A368SXP3_9ACTN</name>
<feature type="transmembrane region" description="Helical" evidence="1">
    <location>
        <begin position="50"/>
        <end position="76"/>
    </location>
</feature>
<comment type="caution">
    <text evidence="2">The sequence shown here is derived from an EMBL/GenBank/DDBJ whole genome shotgun (WGS) entry which is preliminary data.</text>
</comment>
<organism evidence="2 3">
    <name type="scientific">Marinitenerispora sediminis</name>
    <dbReference type="NCBI Taxonomy" id="1931232"/>
    <lineage>
        <taxon>Bacteria</taxon>
        <taxon>Bacillati</taxon>
        <taxon>Actinomycetota</taxon>
        <taxon>Actinomycetes</taxon>
        <taxon>Streptosporangiales</taxon>
        <taxon>Nocardiopsidaceae</taxon>
        <taxon>Marinitenerispora</taxon>
    </lineage>
</organism>
<sequence length="82" mass="8486">MLISSVLLALAGAFCLALGSALQERDAVRAPGHQIARAGFLLHLLRRPRWVLGTLAAATGVVLHLVALSGAPLTIIQPIGVT</sequence>
<keyword evidence="1" id="KW-1133">Transmembrane helix</keyword>
<dbReference type="PANTHER" id="PTHR40761:SF1">
    <property type="entry name" value="CONSERVED INTEGRAL MEMBRANE ALANINE VALINE AND LEUCINE RICH PROTEIN-RELATED"/>
    <property type="match status" value="1"/>
</dbReference>
<gene>
    <name evidence="2" type="ORF">DEF24_27230</name>
</gene>
<evidence type="ECO:0000313" key="3">
    <source>
        <dbReference type="Proteomes" id="UP000253318"/>
    </source>
</evidence>
<evidence type="ECO:0000313" key="2">
    <source>
        <dbReference type="EMBL" id="RCV47364.1"/>
    </source>
</evidence>
<dbReference type="EMBL" id="QEIN01000533">
    <property type="protein sequence ID" value="RCV47364.1"/>
    <property type="molecule type" value="Genomic_DNA"/>
</dbReference>
<evidence type="ECO:0000256" key="1">
    <source>
        <dbReference type="SAM" id="Phobius"/>
    </source>
</evidence>
<feature type="non-terminal residue" evidence="2">
    <location>
        <position position="82"/>
    </location>
</feature>
<keyword evidence="1" id="KW-0812">Transmembrane</keyword>
<dbReference type="Proteomes" id="UP000253318">
    <property type="component" value="Unassembled WGS sequence"/>
</dbReference>